<dbReference type="EMBL" id="BAAAQA010000008">
    <property type="protein sequence ID" value="GAA2112872.1"/>
    <property type="molecule type" value="Genomic_DNA"/>
</dbReference>
<sequence>MAQQWEDDLKDWVAGWDAVRGTEAPPQNVVAWDGSVPSKDGLVLVCPEDQVVMARGAVNAQEKEVLSQGILLTGAVQELDRGLSFPGESGMFDAPMGDVTRFEVDEWGKPVAHSTLSVQDEVAYMGPLLTDASTERDPAEVLDPLVSSMANEAFLADAERLYTVVPEDEVPARESQGWERAAVVLRLG</sequence>
<organism evidence="1 2">
    <name type="scientific">Kocuria atrinae</name>
    <dbReference type="NCBI Taxonomy" id="592377"/>
    <lineage>
        <taxon>Bacteria</taxon>
        <taxon>Bacillati</taxon>
        <taxon>Actinomycetota</taxon>
        <taxon>Actinomycetes</taxon>
        <taxon>Micrococcales</taxon>
        <taxon>Micrococcaceae</taxon>
        <taxon>Kocuria</taxon>
    </lineage>
</organism>
<name>A0ABN2XKF4_9MICC</name>
<dbReference type="Proteomes" id="UP001500166">
    <property type="component" value="Unassembled WGS sequence"/>
</dbReference>
<gene>
    <name evidence="1" type="ORF">GCM10009824_09180</name>
</gene>
<evidence type="ECO:0000313" key="1">
    <source>
        <dbReference type="EMBL" id="GAA2112872.1"/>
    </source>
</evidence>
<protein>
    <submittedName>
        <fullName evidence="1">Uncharacterized protein</fullName>
    </submittedName>
</protein>
<evidence type="ECO:0000313" key="2">
    <source>
        <dbReference type="Proteomes" id="UP001500166"/>
    </source>
</evidence>
<proteinExistence type="predicted"/>
<accession>A0ABN2XKF4</accession>
<keyword evidence="2" id="KW-1185">Reference proteome</keyword>
<reference evidence="1 2" key="1">
    <citation type="journal article" date="2019" name="Int. J. Syst. Evol. Microbiol.">
        <title>The Global Catalogue of Microorganisms (GCM) 10K type strain sequencing project: providing services to taxonomists for standard genome sequencing and annotation.</title>
        <authorList>
            <consortium name="The Broad Institute Genomics Platform"/>
            <consortium name="The Broad Institute Genome Sequencing Center for Infectious Disease"/>
            <person name="Wu L."/>
            <person name="Ma J."/>
        </authorList>
    </citation>
    <scope>NUCLEOTIDE SEQUENCE [LARGE SCALE GENOMIC DNA]</scope>
    <source>
        <strain evidence="1 2">JCM 15914</strain>
    </source>
</reference>
<comment type="caution">
    <text evidence="1">The sequence shown here is derived from an EMBL/GenBank/DDBJ whole genome shotgun (WGS) entry which is preliminary data.</text>
</comment>
<dbReference type="RefSeq" id="WP_129700919.1">
    <property type="nucleotide sequence ID" value="NZ_BAAAQA010000008.1"/>
</dbReference>